<dbReference type="InterPro" id="IPR015661">
    <property type="entry name" value="Bub1/Mad3"/>
</dbReference>
<evidence type="ECO:0000313" key="2">
    <source>
        <dbReference type="Proteomes" id="UP000504615"/>
    </source>
</evidence>
<dbReference type="GeneID" id="105428093"/>
<evidence type="ECO:0000313" key="5">
    <source>
        <dbReference type="RefSeq" id="XP_011638482.1"/>
    </source>
</evidence>
<proteinExistence type="predicted"/>
<gene>
    <name evidence="3 4 5 6 7 8" type="primary">LOC105428093</name>
</gene>
<dbReference type="RefSeq" id="XP_011638481.1">
    <property type="nucleotide sequence ID" value="XM_011640179.2"/>
</dbReference>
<dbReference type="Pfam" id="PF08311">
    <property type="entry name" value="Mad3_BUB1_I"/>
    <property type="match status" value="1"/>
</dbReference>
<keyword evidence="2" id="KW-1185">Reference proteome</keyword>
<evidence type="ECO:0000259" key="1">
    <source>
        <dbReference type="PROSITE" id="PS51489"/>
    </source>
</evidence>
<protein>
    <submittedName>
        <fullName evidence="3 4">Mitotic checkpoint serine/threonine-protein kinase BUB1 beta</fullName>
    </submittedName>
</protein>
<evidence type="ECO:0000313" key="8">
    <source>
        <dbReference type="RefSeq" id="XP_011638485.1"/>
    </source>
</evidence>
<dbReference type="PROSITE" id="PS51489">
    <property type="entry name" value="BUB1_N"/>
    <property type="match status" value="1"/>
</dbReference>
<evidence type="ECO:0000313" key="6">
    <source>
        <dbReference type="RefSeq" id="XP_011638483.1"/>
    </source>
</evidence>
<name>A0A6I9WCH9_9HYME</name>
<dbReference type="AlphaFoldDB" id="A0A6I9WCH9"/>
<dbReference type="GO" id="GO:0007094">
    <property type="term" value="P:mitotic spindle assembly checkpoint signaling"/>
    <property type="evidence" value="ECO:0007669"/>
    <property type="project" value="InterPro"/>
</dbReference>
<dbReference type="FunFam" id="1.25.40.430:FF:000003">
    <property type="entry name" value="Checkpoint serine/threonine-protein kinase BUB1"/>
    <property type="match status" value="1"/>
</dbReference>
<evidence type="ECO:0000313" key="4">
    <source>
        <dbReference type="RefSeq" id="XP_011638481.1"/>
    </source>
</evidence>
<dbReference type="KEGG" id="pbar:105428093"/>
<dbReference type="InterPro" id="IPR013212">
    <property type="entry name" value="Mad3/Bub1_I"/>
</dbReference>
<dbReference type="Proteomes" id="UP000504615">
    <property type="component" value="Unplaced"/>
</dbReference>
<organism evidence="2 5">
    <name type="scientific">Pogonomyrmex barbatus</name>
    <name type="common">red harvester ant</name>
    <dbReference type="NCBI Taxonomy" id="144034"/>
    <lineage>
        <taxon>Eukaryota</taxon>
        <taxon>Metazoa</taxon>
        <taxon>Ecdysozoa</taxon>
        <taxon>Arthropoda</taxon>
        <taxon>Hexapoda</taxon>
        <taxon>Insecta</taxon>
        <taxon>Pterygota</taxon>
        <taxon>Neoptera</taxon>
        <taxon>Endopterygota</taxon>
        <taxon>Hymenoptera</taxon>
        <taxon>Apocrita</taxon>
        <taxon>Aculeata</taxon>
        <taxon>Formicoidea</taxon>
        <taxon>Formicidae</taxon>
        <taxon>Myrmicinae</taxon>
        <taxon>Pogonomyrmex</taxon>
    </lineage>
</organism>
<keyword evidence="3 4" id="KW-0418">Kinase</keyword>
<evidence type="ECO:0000313" key="7">
    <source>
        <dbReference type="RefSeq" id="XP_011638484.1"/>
    </source>
</evidence>
<dbReference type="PANTHER" id="PTHR14030:SF4">
    <property type="entry name" value="BUB1 KINASE, ISOFORM A-RELATED"/>
    <property type="match status" value="1"/>
</dbReference>
<dbReference type="GO" id="GO:0051754">
    <property type="term" value="P:meiotic sister chromatid cohesion, centromeric"/>
    <property type="evidence" value="ECO:0007669"/>
    <property type="project" value="TreeGrafter"/>
</dbReference>
<dbReference type="SMART" id="SM00777">
    <property type="entry name" value="Mad3_BUB1_I"/>
    <property type="match status" value="1"/>
</dbReference>
<feature type="domain" description="BUB1 N-terminal" evidence="1">
    <location>
        <begin position="49"/>
        <end position="212"/>
    </location>
</feature>
<dbReference type="PANTHER" id="PTHR14030">
    <property type="entry name" value="MITOTIC CHECKPOINT SERINE/THREONINE-PROTEIN KINASE BUB1"/>
    <property type="match status" value="1"/>
</dbReference>
<sequence>MDPATVIALCKENIQPLRYGRNAMQLGTALRAQEDADAQQLLLQEKQMYEDAIKTYEGEDPLENWYEYILWVEQSYPKNGHESHIGKLLQQCLSIFEKDVKYHQDRRYIRLWINYISMQKNPLELYQLLHNSGIGTRVADIYRAWAFELEQIEDDKRADEVYLMGLSVHAEPYEELSHAHQNFQFAVARKTLGRIEERNDASLYEQRQAFSSLRAIRAGKRVGNIRTGHRVRDYYPGTIPQISTSMQNTKSNSKIQIYQDDMPGEMKSSSILDHVPIEDVHKENTIKPGPWNSGSKRGPLIAPTIKAGFKIHEDQNDDINMEKIKLFPNHVPFLTVANVMKA</sequence>
<reference evidence="3 4" key="1">
    <citation type="submission" date="2025-04" db="UniProtKB">
        <authorList>
            <consortium name="RefSeq"/>
        </authorList>
    </citation>
    <scope>IDENTIFICATION</scope>
</reference>
<accession>A0A6I9WCH9</accession>
<dbReference type="RefSeq" id="XP_011638483.1">
    <property type="nucleotide sequence ID" value="XM_011640181.2"/>
</dbReference>
<dbReference type="Gene3D" id="1.25.40.430">
    <property type="match status" value="1"/>
</dbReference>
<dbReference type="GO" id="GO:0032991">
    <property type="term" value="C:protein-containing complex"/>
    <property type="evidence" value="ECO:0007669"/>
    <property type="project" value="UniProtKB-ARBA"/>
</dbReference>
<evidence type="ECO:0000313" key="3">
    <source>
        <dbReference type="RefSeq" id="XP_011638480.1"/>
    </source>
</evidence>
<dbReference type="RefSeq" id="XP_011638480.1">
    <property type="nucleotide sequence ID" value="XM_011640178.2"/>
</dbReference>
<dbReference type="GO" id="GO:0005634">
    <property type="term" value="C:nucleus"/>
    <property type="evidence" value="ECO:0007669"/>
    <property type="project" value="TreeGrafter"/>
</dbReference>
<dbReference type="GO" id="GO:0004672">
    <property type="term" value="F:protein kinase activity"/>
    <property type="evidence" value="ECO:0007669"/>
    <property type="project" value="TreeGrafter"/>
</dbReference>
<dbReference type="RefSeq" id="XP_011638482.1">
    <property type="nucleotide sequence ID" value="XM_011640180.1"/>
</dbReference>
<dbReference type="OrthoDB" id="248495at2759"/>
<dbReference type="RefSeq" id="XP_011638485.1">
    <property type="nucleotide sequence ID" value="XM_011640183.1"/>
</dbReference>
<dbReference type="RefSeq" id="XP_011638484.1">
    <property type="nucleotide sequence ID" value="XM_011640182.1"/>
</dbReference>
<keyword evidence="3 4" id="KW-0808">Transferase</keyword>